<gene>
    <name evidence="1" type="ORF">CUS89_03290</name>
</gene>
<evidence type="ECO:0000313" key="2">
    <source>
        <dbReference type="Proteomes" id="UP000237934"/>
    </source>
</evidence>
<dbReference type="EMBL" id="PUAP01000010">
    <property type="protein sequence ID" value="PQF24825.1"/>
    <property type="molecule type" value="Genomic_DNA"/>
</dbReference>
<sequence length="206" mass="23355">MFDLTRKPETTVIISGNEYQIDLSFDTVIRFYELIDDKNLESIEKIILGFKLFYIDSKKAEDTFTFEEMQQAINDIVDYIQSNPYGSIGSEGEPTGQDSNMNYSYSQDAGAIYSSFMADYKIDLLNEQGSMHYLTFKALMSGLSEDTQFQRILAIRSRSIAGLEGEELNSLLELKNYYALDSEKTVNSLDDQLGDMFSMLAAQAKS</sequence>
<organism evidence="1 2">
    <name type="scientific">Enterococcus mundtii</name>
    <dbReference type="NCBI Taxonomy" id="53346"/>
    <lineage>
        <taxon>Bacteria</taxon>
        <taxon>Bacillati</taxon>
        <taxon>Bacillota</taxon>
        <taxon>Bacilli</taxon>
        <taxon>Lactobacillales</taxon>
        <taxon>Enterococcaceae</taxon>
        <taxon>Enterococcus</taxon>
    </lineage>
</organism>
<evidence type="ECO:0000313" key="1">
    <source>
        <dbReference type="EMBL" id="PQF24825.1"/>
    </source>
</evidence>
<dbReference type="Proteomes" id="UP000237934">
    <property type="component" value="Unassembled WGS sequence"/>
</dbReference>
<dbReference type="Pfam" id="PF06854">
    <property type="entry name" value="Phage_Gp15"/>
    <property type="match status" value="1"/>
</dbReference>
<dbReference type="AlphaFoldDB" id="A0A2S7RXN7"/>
<reference evidence="1 2" key="1">
    <citation type="journal article" date="2018" name="Pathog. Dis.">
        <title>Whole-genome sequencing based characterization of antimicrobial resistance in Enterococcus.</title>
        <authorList>
            <person name="Tyson G."/>
        </authorList>
    </citation>
    <scope>NUCLEOTIDE SEQUENCE [LARGE SCALE GENOMIC DNA]</scope>
    <source>
        <strain evidence="1 2">CVM N55263</strain>
    </source>
</reference>
<dbReference type="RefSeq" id="WP_016627832.1">
    <property type="nucleotide sequence ID" value="NZ_JAQRDH010000008.1"/>
</dbReference>
<comment type="caution">
    <text evidence="1">The sequence shown here is derived from an EMBL/GenBank/DDBJ whole genome shotgun (WGS) entry which is preliminary data.</text>
</comment>
<accession>A0A2S7RXN7</accession>
<evidence type="ECO:0008006" key="3">
    <source>
        <dbReference type="Google" id="ProtNLM"/>
    </source>
</evidence>
<name>A0A2S7RXN7_ENTMU</name>
<proteinExistence type="predicted"/>
<protein>
    <recommendedName>
        <fullName evidence="3">Bacteriophage Gp15 protein</fullName>
    </recommendedName>
</protein>
<dbReference type="InterPro" id="IPR009660">
    <property type="entry name" value="Phage_A500_Gp15"/>
</dbReference>